<evidence type="ECO:0000313" key="2">
    <source>
        <dbReference type="Proteomes" id="UP000003165"/>
    </source>
</evidence>
<name>B9Z6A4_9NEIS</name>
<protein>
    <submittedName>
        <fullName evidence="1">Putative prolin-rich transmembrane protein</fullName>
    </submittedName>
</protein>
<dbReference type="AlphaFoldDB" id="B9Z6A4"/>
<comment type="caution">
    <text evidence="1">The sequence shown here is derived from an EMBL/GenBank/DDBJ whole genome shotgun (WGS) entry which is preliminary data.</text>
</comment>
<gene>
    <name evidence="1" type="ORF">FuraDRAFT_3071</name>
</gene>
<proteinExistence type="predicted"/>
<dbReference type="Proteomes" id="UP000003165">
    <property type="component" value="Unassembled WGS sequence"/>
</dbReference>
<keyword evidence="2" id="KW-1185">Reference proteome</keyword>
<sequence precursor="true">MSMLSQRQRWALLGGALALTLLLAVWPDGGEEGSSRAVVGVEPRSHAGAKPQDQAPVLLAMSIDTLPRGAGAEGEDKEVKNIFARQTWFVPPPPPKPAPPAPPPLPFSYLGKVIDGNQVTVFVTQGDRNLALKTGDVVDGVYRVDNIAPPTMTFTFLPLSMQQSLEIGGAN</sequence>
<dbReference type="EMBL" id="ACIS01000008">
    <property type="protein sequence ID" value="EEG07748.1"/>
    <property type="molecule type" value="Genomic_DNA"/>
</dbReference>
<keyword evidence="1" id="KW-0472">Membrane</keyword>
<reference evidence="1 2" key="1">
    <citation type="submission" date="2009-02" db="EMBL/GenBank/DDBJ databases">
        <title>Sequencing of the draft genome and assembly of Lutiella nitroferrum 2002.</title>
        <authorList>
            <consortium name="US DOE Joint Genome Institute (JGI-PGF)"/>
            <person name="Lucas S."/>
            <person name="Copeland A."/>
            <person name="Lapidus A."/>
            <person name="Glavina del Rio T."/>
            <person name="Tice H."/>
            <person name="Bruce D."/>
            <person name="Goodwin L."/>
            <person name="Pitluck S."/>
            <person name="Larimer F."/>
            <person name="Land M.L."/>
            <person name="Hauser L."/>
            <person name="Coates J.D."/>
        </authorList>
    </citation>
    <scope>NUCLEOTIDE SEQUENCE [LARGE SCALE GENOMIC DNA]</scope>
    <source>
        <strain evidence="1 2">2002</strain>
    </source>
</reference>
<organism evidence="1 2">
    <name type="scientific">Pseudogulbenkiania ferrooxidans 2002</name>
    <dbReference type="NCBI Taxonomy" id="279714"/>
    <lineage>
        <taxon>Bacteria</taxon>
        <taxon>Pseudomonadati</taxon>
        <taxon>Pseudomonadota</taxon>
        <taxon>Betaproteobacteria</taxon>
        <taxon>Neisseriales</taxon>
        <taxon>Chromobacteriaceae</taxon>
        <taxon>Pseudogulbenkiania</taxon>
    </lineage>
</organism>
<evidence type="ECO:0000313" key="1">
    <source>
        <dbReference type="EMBL" id="EEG07748.1"/>
    </source>
</evidence>
<dbReference type="eggNOG" id="ENOG503307F">
    <property type="taxonomic scope" value="Bacteria"/>
</dbReference>
<keyword evidence="1" id="KW-0812">Transmembrane</keyword>
<accession>B9Z6A4</accession>